<dbReference type="Pfam" id="PF03860">
    <property type="entry name" value="Csp"/>
    <property type="match status" value="1"/>
</dbReference>
<evidence type="ECO:0000256" key="1">
    <source>
        <dbReference type="SAM" id="MobiDB-lite"/>
    </source>
</evidence>
<dbReference type="EMBL" id="FTNO01000001">
    <property type="protein sequence ID" value="SIR22801.1"/>
    <property type="molecule type" value="Genomic_DNA"/>
</dbReference>
<evidence type="ECO:0000313" key="3">
    <source>
        <dbReference type="Proteomes" id="UP000186914"/>
    </source>
</evidence>
<proteinExistence type="predicted"/>
<feature type="compositionally biased region" description="Polar residues" evidence="1">
    <location>
        <begin position="33"/>
        <end position="45"/>
    </location>
</feature>
<feature type="region of interest" description="Disordered" evidence="1">
    <location>
        <begin position="1"/>
        <end position="68"/>
    </location>
</feature>
<dbReference type="Gene3D" id="1.20.1270.360">
    <property type="match status" value="1"/>
</dbReference>
<reference evidence="3" key="1">
    <citation type="submission" date="2017-01" db="EMBL/GenBank/DDBJ databases">
        <authorList>
            <person name="Varghese N."/>
            <person name="Submissions S."/>
        </authorList>
    </citation>
    <scope>NUCLEOTIDE SEQUENCE [LARGE SCALE GENOMIC DNA]</scope>
    <source>
        <strain evidence="3">CGMCC 1.7737</strain>
    </source>
</reference>
<protein>
    <submittedName>
        <fullName evidence="2">Uncharacterized protein</fullName>
    </submittedName>
</protein>
<keyword evidence="3" id="KW-1185">Reference proteome</keyword>
<dbReference type="Proteomes" id="UP000186914">
    <property type="component" value="Unassembled WGS sequence"/>
</dbReference>
<organism evidence="2 3">
    <name type="scientific">Haladaptatus litoreus</name>
    <dbReference type="NCBI Taxonomy" id="553468"/>
    <lineage>
        <taxon>Archaea</taxon>
        <taxon>Methanobacteriati</taxon>
        <taxon>Methanobacteriota</taxon>
        <taxon>Stenosarchaea group</taxon>
        <taxon>Halobacteria</taxon>
        <taxon>Halobacteriales</taxon>
        <taxon>Haladaptataceae</taxon>
        <taxon>Haladaptatus</taxon>
    </lineage>
</organism>
<dbReference type="AlphaFoldDB" id="A0A1N6Z7P8"/>
<gene>
    <name evidence="2" type="ORF">SAMN05421858_1907</name>
</gene>
<evidence type="ECO:0000313" key="2">
    <source>
        <dbReference type="EMBL" id="SIR22801.1"/>
    </source>
</evidence>
<sequence>MAQQHSQRGGYRQVSETRMGSRGTRGQAGSTGGQTNEMQTGQPQQMEDEPSAVGKQTAQQPTAPIGGKEKFEDHLTSEVELVLDDFQKLETTAEWCSDWCAERGPQLGECARICRDVADIAHLGIQLMSRNPYRHIDIGEMMQRVFEQSLAELRQHPDPPVQDTAHVLERALTSLSRGISAVQREGLGR</sequence>
<dbReference type="RefSeq" id="WP_245799979.1">
    <property type="nucleotide sequence ID" value="NZ_FTNO01000001.1"/>
</dbReference>
<dbReference type="InterPro" id="IPR005560">
    <property type="entry name" value="Csp_YhjQ"/>
</dbReference>
<accession>A0A1N6Z7P8</accession>
<name>A0A1N6Z7P8_9EURY</name>